<dbReference type="GO" id="GO:0005615">
    <property type="term" value="C:extracellular space"/>
    <property type="evidence" value="ECO:0007669"/>
    <property type="project" value="TreeGrafter"/>
</dbReference>
<sequence>MFVTCVVTVSVCIWWEVLTEGMHTLNYRYTGILHNESMVLSIMGYFDEQNFMSYYANLTNNVTVTRINSTVDWMRNITDSYPTYWDGEKHKADLIFNYTQMNLIELFFHLGNENENVLTWFHECNTTTNGSFREGYEVFGWDGYTMMELKGNLSRWSKPDNTQRNWVYKKNSTYMEGKIKGVTENDTMIQRNYLTGNCTEWANIYGGHHTPVTHPEVRAGRRHPNGDMIGMFCTAYGFYPGEINITFVRQDDATLSFHNYDDLEPDNGPVLPHSDGTFHKGSSLTTFDNFVYTCVVHHGNWSVELPIRDVEEEHGVQAPTLPYKATAISGVLFVVLCVLLVVALHYLTTLKQYLRRLASGWRYRKVSAS</sequence>
<dbReference type="InterPro" id="IPR050208">
    <property type="entry name" value="MHC_class-I_related"/>
</dbReference>
<feature type="transmembrane region" description="Helical" evidence="2">
    <location>
        <begin position="327"/>
        <end position="347"/>
    </location>
</feature>
<dbReference type="GO" id="GO:0006955">
    <property type="term" value="P:immune response"/>
    <property type="evidence" value="ECO:0007669"/>
    <property type="project" value="TreeGrafter"/>
</dbReference>
<evidence type="ECO:0000259" key="3">
    <source>
        <dbReference type="PROSITE" id="PS50835"/>
    </source>
</evidence>
<dbReference type="PANTHER" id="PTHR16675:SF235">
    <property type="entry name" value="SHKT DOMAIN-CONTAINING PROTEIN"/>
    <property type="match status" value="1"/>
</dbReference>
<dbReference type="InterPro" id="IPR011162">
    <property type="entry name" value="MHC_I/II-like_Ag-recog"/>
</dbReference>
<dbReference type="GeneID" id="935585"/>
<evidence type="ECO:0000313" key="6">
    <source>
        <dbReference type="Proteomes" id="UP000099188"/>
    </source>
</evidence>
<reference evidence="4 6" key="1">
    <citation type="journal article" date="2003" name="J. Gen. Virol.">
        <title>The human cytomegalovirus genome revisited: comparison with the chimpanzee cytomegalovirus genome.</title>
        <authorList>
            <person name="Davison A.J."/>
            <person name="Dolan A."/>
            <person name="Akter P."/>
            <person name="Addison C."/>
            <person name="Dargan D.J."/>
            <person name="Alcendor D.J."/>
            <person name="McGeoch D.J."/>
            <person name="Hayward G.S."/>
        </authorList>
    </citation>
    <scope>NUCLEOTIDE SEQUENCE [LARGE SCALE GENOMIC DNA]</scope>
    <source>
        <strain evidence="4">Heberling</strain>
    </source>
</reference>
<dbReference type="KEGG" id="vg:935585"/>
<dbReference type="OrthoDB" id="16402at10239"/>
<dbReference type="InterPro" id="IPR037055">
    <property type="entry name" value="MHC_I-like_Ag-recog_sf"/>
</dbReference>
<dbReference type="Proteomes" id="UP000099188">
    <property type="component" value="Segment"/>
</dbReference>
<protein>
    <submittedName>
        <fullName evidence="4">Membrane glycoprotein UL18</fullName>
    </submittedName>
</protein>
<keyword evidence="2" id="KW-0812">Transmembrane</keyword>
<evidence type="ECO:0000256" key="1">
    <source>
        <dbReference type="ARBA" id="ARBA00023180"/>
    </source>
</evidence>
<feature type="domain" description="Ig-like" evidence="3">
    <location>
        <begin position="215"/>
        <end position="311"/>
    </location>
</feature>
<dbReference type="InterPro" id="IPR036179">
    <property type="entry name" value="Ig-like_dom_sf"/>
</dbReference>
<reference evidence="5" key="2">
    <citation type="submission" date="2021-05" db="EMBL/GenBank/DDBJ databases">
        <title>Cloning and multi-omic analysis of chimpanzee cytomegalovirus: a resource for comparative functional genomics.</title>
        <authorList>
            <person name="Phan Q.V."/>
        </authorList>
    </citation>
    <scope>NUCLEOTIDE SEQUENCE</scope>
    <source>
        <strain evidence="5">Heberling</strain>
    </source>
</reference>
<evidence type="ECO:0000313" key="5">
    <source>
        <dbReference type="EMBL" id="QXV67770.1"/>
    </source>
</evidence>
<evidence type="ECO:0000256" key="2">
    <source>
        <dbReference type="SAM" id="Phobius"/>
    </source>
</evidence>
<evidence type="ECO:0000313" key="4">
    <source>
        <dbReference type="EMBL" id="AAM00668.1"/>
    </source>
</evidence>
<dbReference type="Gene3D" id="2.60.40.10">
    <property type="entry name" value="Immunoglobulins"/>
    <property type="match status" value="1"/>
</dbReference>
<accession>Q8QHT1</accession>
<keyword evidence="2" id="KW-1133">Transmembrane helix</keyword>
<dbReference type="RefSeq" id="NP_612662.1">
    <property type="nucleotide sequence ID" value="NC_003521.1"/>
</dbReference>
<keyword evidence="1" id="KW-0325">Glycoprotein</keyword>
<dbReference type="InterPro" id="IPR011161">
    <property type="entry name" value="MHC_I-like_Ag-recog"/>
</dbReference>
<organism evidence="4 6">
    <name type="scientific">Panine betaherpesvirus 2</name>
    <name type="common">Chimpanzee cytomegalovirus</name>
    <dbReference type="NCBI Taxonomy" id="188763"/>
    <lineage>
        <taxon>Viruses</taxon>
        <taxon>Duplodnaviria</taxon>
        <taxon>Heunggongvirae</taxon>
        <taxon>Peploviricota</taxon>
        <taxon>Herviviricetes</taxon>
        <taxon>Herpesvirales</taxon>
        <taxon>Orthoherpesviridae</taxon>
        <taxon>Betaherpesvirinae</taxon>
        <taxon>Cytomegalovirus</taxon>
        <taxon>Cytomegalovirus paninebeta2</taxon>
    </lineage>
</organism>
<dbReference type="InterPro" id="IPR013783">
    <property type="entry name" value="Ig-like_fold"/>
</dbReference>
<dbReference type="Pfam" id="PF00129">
    <property type="entry name" value="MHC_I"/>
    <property type="match status" value="1"/>
</dbReference>
<proteinExistence type="predicted"/>
<dbReference type="InterPro" id="IPR007110">
    <property type="entry name" value="Ig-like_dom"/>
</dbReference>
<dbReference type="PANTHER" id="PTHR16675">
    <property type="entry name" value="MHC CLASS I-RELATED"/>
    <property type="match status" value="1"/>
</dbReference>
<name>Q8QHT1_9BETA</name>
<dbReference type="EMBL" id="AF480884">
    <property type="protein sequence ID" value="AAM00668.1"/>
    <property type="molecule type" value="Genomic_DNA"/>
</dbReference>
<gene>
    <name evidence="4" type="primary">UL18</name>
    <name evidence="4" type="ORF">CCMVgp020</name>
</gene>
<keyword evidence="6" id="KW-1185">Reference proteome</keyword>
<dbReference type="SUPFAM" id="SSF54452">
    <property type="entry name" value="MHC antigen-recognition domain"/>
    <property type="match status" value="1"/>
</dbReference>
<keyword evidence="2" id="KW-0472">Membrane</keyword>
<dbReference type="Gene3D" id="3.30.500.10">
    <property type="entry name" value="MHC class I-like antigen recognition-like"/>
    <property type="match status" value="1"/>
</dbReference>
<dbReference type="PROSITE" id="PS50835">
    <property type="entry name" value="IG_LIKE"/>
    <property type="match status" value="1"/>
</dbReference>
<dbReference type="SUPFAM" id="SSF48726">
    <property type="entry name" value="Immunoglobulin"/>
    <property type="match status" value="1"/>
</dbReference>
<dbReference type="EMBL" id="MZ151943">
    <property type="protein sequence ID" value="QXV67770.1"/>
    <property type="molecule type" value="Genomic_DNA"/>
</dbReference>